<reference evidence="1" key="1">
    <citation type="submission" date="2020-05" db="EMBL/GenBank/DDBJ databases">
        <authorList>
            <person name="Chiriac C."/>
            <person name="Salcher M."/>
            <person name="Ghai R."/>
            <person name="Kavagutti S V."/>
        </authorList>
    </citation>
    <scope>NUCLEOTIDE SEQUENCE</scope>
</reference>
<name>A0A6J6CT34_9ZZZZ</name>
<gene>
    <name evidence="1" type="ORF">UFOPK1591_00203</name>
</gene>
<sequence length="86" mass="9714">MSNSQPHDVFYTAEFVDGPLSGDSQERVLVHGKHDVKLSVVALVDGLESIFRYNELETREIQGKLHVKYTFDAGISDPFESEDENE</sequence>
<organism evidence="1">
    <name type="scientific">freshwater metagenome</name>
    <dbReference type="NCBI Taxonomy" id="449393"/>
    <lineage>
        <taxon>unclassified sequences</taxon>
        <taxon>metagenomes</taxon>
        <taxon>ecological metagenomes</taxon>
    </lineage>
</organism>
<protein>
    <submittedName>
        <fullName evidence="1">Unannotated protein</fullName>
    </submittedName>
</protein>
<dbReference type="AlphaFoldDB" id="A0A6J6CT34"/>
<dbReference type="EMBL" id="CAEZTD010000009">
    <property type="protein sequence ID" value="CAB4553353.1"/>
    <property type="molecule type" value="Genomic_DNA"/>
</dbReference>
<accession>A0A6J6CT34</accession>
<evidence type="ECO:0000313" key="1">
    <source>
        <dbReference type="EMBL" id="CAB4553353.1"/>
    </source>
</evidence>
<proteinExistence type="predicted"/>